<feature type="domain" description="Serine aminopeptidase S33" evidence="4">
    <location>
        <begin position="74"/>
        <end position="194"/>
    </location>
</feature>
<keyword evidence="3" id="KW-0812">Transmembrane</keyword>
<dbReference type="InterPro" id="IPR000073">
    <property type="entry name" value="AB_hydrolase_1"/>
</dbReference>
<dbReference type="GO" id="GO:0006508">
    <property type="term" value="P:proteolysis"/>
    <property type="evidence" value="ECO:0007669"/>
    <property type="project" value="InterPro"/>
</dbReference>
<proteinExistence type="inferred from homology"/>
<dbReference type="SUPFAM" id="SSF53474">
    <property type="entry name" value="alpha/beta-Hydrolases"/>
    <property type="match status" value="1"/>
</dbReference>
<dbReference type="InterPro" id="IPR002410">
    <property type="entry name" value="Peptidase_S33"/>
</dbReference>
<dbReference type="Pfam" id="PF12146">
    <property type="entry name" value="Hydrolase_4"/>
    <property type="match status" value="1"/>
</dbReference>
<dbReference type="MEROPS" id="S09.B04"/>
<keyword evidence="3" id="KW-0472">Membrane</keyword>
<dbReference type="HOGENOM" id="CLU_029375_6_2_2"/>
<accession>B8D522</accession>
<feature type="transmembrane region" description="Helical" evidence="3">
    <location>
        <begin position="6"/>
        <end position="28"/>
    </location>
</feature>
<dbReference type="AlphaFoldDB" id="B8D522"/>
<dbReference type="Proteomes" id="UP000006903">
    <property type="component" value="Chromosome"/>
</dbReference>
<dbReference type="PANTHER" id="PTHR43358:SF4">
    <property type="entry name" value="ALPHA_BETA HYDROLASE FOLD-1 DOMAIN-CONTAINING PROTEIN"/>
    <property type="match status" value="1"/>
</dbReference>
<dbReference type="eggNOG" id="arCOG01651">
    <property type="taxonomic scope" value="Archaea"/>
</dbReference>
<dbReference type="InterPro" id="IPR022742">
    <property type="entry name" value="Hydrolase_4"/>
</dbReference>
<evidence type="ECO:0000256" key="2">
    <source>
        <dbReference type="ARBA" id="ARBA00022801"/>
    </source>
</evidence>
<keyword evidence="2 5" id="KW-0378">Hydrolase</keyword>
<dbReference type="EMBL" id="CP001140">
    <property type="protein sequence ID" value="ACL11203.1"/>
    <property type="molecule type" value="Genomic_DNA"/>
</dbReference>
<evidence type="ECO:0000256" key="3">
    <source>
        <dbReference type="SAM" id="Phobius"/>
    </source>
</evidence>
<dbReference type="RefSeq" id="WP_012608544.1">
    <property type="nucleotide sequence ID" value="NC_011766.1"/>
</dbReference>
<evidence type="ECO:0000313" key="5">
    <source>
        <dbReference type="EMBL" id="ACL11203.1"/>
    </source>
</evidence>
<evidence type="ECO:0000313" key="6">
    <source>
        <dbReference type="Proteomes" id="UP000006903"/>
    </source>
</evidence>
<dbReference type="ESTHER" id="desk1-b8d522">
    <property type="family name" value="AlphaBeta_hydrolase"/>
</dbReference>
<evidence type="ECO:0000256" key="1">
    <source>
        <dbReference type="ARBA" id="ARBA00010088"/>
    </source>
</evidence>
<dbReference type="InterPro" id="IPR029058">
    <property type="entry name" value="AB_hydrolase_fold"/>
</dbReference>
<gene>
    <name evidence="5" type="ordered locus">DKAM_0877</name>
</gene>
<name>B8D522_DESA1</name>
<dbReference type="STRING" id="490899.DKAM_0877"/>
<comment type="similarity">
    <text evidence="1">Belongs to the peptidase S33 family.</text>
</comment>
<keyword evidence="3" id="KW-1133">Transmembrane helix</keyword>
<evidence type="ECO:0000259" key="4">
    <source>
        <dbReference type="Pfam" id="PF12146"/>
    </source>
</evidence>
<dbReference type="KEGG" id="dka:DKAM_0877"/>
<dbReference type="PRINTS" id="PR00111">
    <property type="entry name" value="ABHYDROLASE"/>
</dbReference>
<reference evidence="5 6" key="1">
    <citation type="journal article" date="2009" name="J. Bacteriol.">
        <title>Complete genome sequence of the anaerobic, protein-degrading hyperthermophilic crenarchaeon Desulfurococcus kamchatkensis.</title>
        <authorList>
            <person name="Ravin N.V."/>
            <person name="Mardanov A.V."/>
            <person name="Beletsky A.V."/>
            <person name="Kublanov I.V."/>
            <person name="Kolganova T.V."/>
            <person name="Lebedinsky A.V."/>
            <person name="Chernyh N.A."/>
            <person name="Bonch-Osmolovskaya E.A."/>
            <person name="Skryabin K.G."/>
        </authorList>
    </citation>
    <scope>NUCLEOTIDE SEQUENCE [LARGE SCALE GENOMIC DNA]</scope>
    <source>
        <strain evidence="6">DSM 18924 / JCM 16383 / VKM B-2413 / 1221n</strain>
    </source>
</reference>
<organism evidence="5 6">
    <name type="scientific">Desulfurococcus amylolyticus (strain DSM 18924 / JCM 16383 / VKM B-2413 / 1221n)</name>
    <name type="common">Desulfurococcus kamchatkensis</name>
    <dbReference type="NCBI Taxonomy" id="490899"/>
    <lineage>
        <taxon>Archaea</taxon>
        <taxon>Thermoproteota</taxon>
        <taxon>Thermoprotei</taxon>
        <taxon>Desulfurococcales</taxon>
        <taxon>Desulfurococcaceae</taxon>
        <taxon>Desulfurococcus</taxon>
    </lineage>
</organism>
<dbReference type="Gene3D" id="3.40.50.1820">
    <property type="entry name" value="alpha/beta hydrolase"/>
    <property type="match status" value="1"/>
</dbReference>
<dbReference type="PRINTS" id="PR00793">
    <property type="entry name" value="PROAMNOPTASE"/>
</dbReference>
<dbReference type="GO" id="GO:0008233">
    <property type="term" value="F:peptidase activity"/>
    <property type="evidence" value="ECO:0007669"/>
    <property type="project" value="InterPro"/>
</dbReference>
<dbReference type="PANTHER" id="PTHR43358">
    <property type="entry name" value="ALPHA/BETA-HYDROLASE"/>
    <property type="match status" value="1"/>
</dbReference>
<sequence>MGILWALILLGVIILFILLEILLAYIASVKLARPPREMGGWNPGDLGLQYTSIDVVTRDNTRLKGWLIKGGKASTIIVLHGYTASKYNETYIKPVVKLLSDEGYNVLVYDQRGHGESEDAYTTLGYREVDDLKDVIEWLRRSHPEIAGKIGVIGYSMGGAVVLMYATKYGGVDAYIADSPYIDVFESGKRWIKRSKEPLRSMLLIVFPLIVKFTEGRVRVKSEELRLYKYAKTLKDNRILVIIGRRDDLVDVSEVTRFVEEARQAGAEVELWITDSMHVRSIFTNPGEYREKVIGFLERCGL</sequence>
<dbReference type="GeneID" id="7171015"/>
<protein>
    <submittedName>
        <fullName evidence="5">Hydrolases of the alpha/beta superfamily</fullName>
    </submittedName>
</protein>
<dbReference type="InterPro" id="IPR052920">
    <property type="entry name" value="DNA-binding_regulatory"/>
</dbReference>